<gene>
    <name evidence="6" type="ORF">K234311028_09140</name>
</gene>
<dbReference type="PANTHER" id="PTHR37293">
    <property type="entry name" value="PHAGE REPLICATION PROTEIN-RELATED"/>
    <property type="match status" value="1"/>
</dbReference>
<sequence length="309" mass="36428">MSNKRYYWLKLQDNFFDREEIKVVESMKNGKDYILFYMKLLLKSVKTEGELRFRGVIPYTPEMLSSITNTDIDTVMVAVDMFTQLGLMEKWDDGTLFMIETQNMVGSETDSAKRMRKLRKEHRKKQLPPSQCDEDVQGSDENVQNSDIEIDTEIELDKELDIDKDIELDIDKDIELDSNYVEFFNNNFHLITKYELDTLKSYEDDKLEPRLITLALQKAVDKNKRSLDYVKGILNNWLKNNIKTIEDAEAREKEFKREKEEKKTKYSNVERKDNGAKIDSFNGYQQRTYDGSDGGMTFDDLEKKLLGWK</sequence>
<dbReference type="Gene3D" id="1.10.10.630">
    <property type="entry name" value="DnaD domain-like"/>
    <property type="match status" value="1"/>
</dbReference>
<keyword evidence="2" id="KW-0175">Coiled coil</keyword>
<feature type="region of interest" description="Disordered" evidence="3">
    <location>
        <begin position="108"/>
        <end position="142"/>
    </location>
</feature>
<organism evidence="6 7">
    <name type="scientific">Clostridium tetani</name>
    <dbReference type="NCBI Taxonomy" id="1513"/>
    <lineage>
        <taxon>Bacteria</taxon>
        <taxon>Bacillati</taxon>
        <taxon>Bacillota</taxon>
        <taxon>Clostridia</taxon>
        <taxon>Eubacteriales</taxon>
        <taxon>Clostridiaceae</taxon>
        <taxon>Clostridium</taxon>
    </lineage>
</organism>
<dbReference type="InterPro" id="IPR006343">
    <property type="entry name" value="DnaB/C_C"/>
</dbReference>
<comment type="similarity">
    <text evidence="1">Belongs to the DnaB/DnaD family.</text>
</comment>
<evidence type="ECO:0008006" key="8">
    <source>
        <dbReference type="Google" id="ProtNLM"/>
    </source>
</evidence>
<dbReference type="Pfam" id="PF07261">
    <property type="entry name" value="DnaB_2"/>
    <property type="match status" value="1"/>
</dbReference>
<dbReference type="SUPFAM" id="SSF158499">
    <property type="entry name" value="DnaD domain-like"/>
    <property type="match status" value="1"/>
</dbReference>
<feature type="compositionally biased region" description="Basic residues" evidence="3">
    <location>
        <begin position="114"/>
        <end position="126"/>
    </location>
</feature>
<feature type="domain" description="Phage replisome organiser N-terminal" evidence="5">
    <location>
        <begin position="8"/>
        <end position="125"/>
    </location>
</feature>
<evidence type="ECO:0000259" key="5">
    <source>
        <dbReference type="Pfam" id="PF09681"/>
    </source>
</evidence>
<evidence type="ECO:0000259" key="4">
    <source>
        <dbReference type="Pfam" id="PF07261"/>
    </source>
</evidence>
<dbReference type="PANTHER" id="PTHR37293:SF7">
    <property type="entry name" value="HYPOTHETICAL PHAGE PROTEIN"/>
    <property type="match status" value="1"/>
</dbReference>
<dbReference type="EMBL" id="AP026818">
    <property type="protein sequence ID" value="BDR80668.1"/>
    <property type="molecule type" value="Genomic_DNA"/>
</dbReference>
<dbReference type="Pfam" id="PF09681">
    <property type="entry name" value="Phage_rep_org_N"/>
    <property type="match status" value="1"/>
</dbReference>
<dbReference type="InterPro" id="IPR010056">
    <property type="entry name" value="Phage_rep_org__N"/>
</dbReference>
<dbReference type="RefSeq" id="WP_317724854.1">
    <property type="nucleotide sequence ID" value="NZ_AP026818.1"/>
</dbReference>
<evidence type="ECO:0000256" key="2">
    <source>
        <dbReference type="SAM" id="Coils"/>
    </source>
</evidence>
<dbReference type="InterPro" id="IPR053162">
    <property type="entry name" value="DnaD"/>
</dbReference>
<dbReference type="Proteomes" id="UP001321763">
    <property type="component" value="Chromosome"/>
</dbReference>
<evidence type="ECO:0000256" key="1">
    <source>
        <dbReference type="ARBA" id="ARBA00093462"/>
    </source>
</evidence>
<dbReference type="AlphaFoldDB" id="A0ABC8EAP1"/>
<evidence type="ECO:0000313" key="7">
    <source>
        <dbReference type="Proteomes" id="UP001321763"/>
    </source>
</evidence>
<feature type="coiled-coil region" evidence="2">
    <location>
        <begin position="238"/>
        <end position="272"/>
    </location>
</feature>
<dbReference type="NCBIfam" id="TIGR01446">
    <property type="entry name" value="DnaD_dom"/>
    <property type="match status" value="1"/>
</dbReference>
<dbReference type="InterPro" id="IPR034829">
    <property type="entry name" value="DnaD-like_sf"/>
</dbReference>
<evidence type="ECO:0000256" key="3">
    <source>
        <dbReference type="SAM" id="MobiDB-lite"/>
    </source>
</evidence>
<proteinExistence type="inferred from homology"/>
<name>A0ABC8EAP1_CLOTA</name>
<accession>A0ABC8EAP1</accession>
<protein>
    <recommendedName>
        <fullName evidence="8">DnaD domain protein</fullName>
    </recommendedName>
</protein>
<feature type="domain" description="DnaB/C C-terminal" evidence="4">
    <location>
        <begin position="182"/>
        <end position="251"/>
    </location>
</feature>
<dbReference type="NCBIfam" id="TIGR01714">
    <property type="entry name" value="phage_rep_org_N"/>
    <property type="match status" value="1"/>
</dbReference>
<reference evidence="6 7" key="1">
    <citation type="submission" date="2022-09" db="EMBL/GenBank/DDBJ databases">
        <title>complete genome sequences of Clostridium tetani str. KHSU-234311-028 isolated from soil.</title>
        <authorList>
            <person name="Sekizuka T."/>
            <person name="Shitada C."/>
            <person name="Takahashi M."/>
            <person name="Kuroda M."/>
        </authorList>
    </citation>
    <scope>NUCLEOTIDE SEQUENCE [LARGE SCALE GENOMIC DNA]</scope>
    <source>
        <strain evidence="6 7">KHSU-234311-028</strain>
    </source>
</reference>
<evidence type="ECO:0000313" key="6">
    <source>
        <dbReference type="EMBL" id="BDR80668.1"/>
    </source>
</evidence>